<dbReference type="Gene3D" id="3.30.360.10">
    <property type="entry name" value="Dihydrodipicolinate Reductase, domain 2"/>
    <property type="match status" value="1"/>
</dbReference>
<dbReference type="Pfam" id="PF22725">
    <property type="entry name" value="GFO_IDH_MocA_C3"/>
    <property type="match status" value="1"/>
</dbReference>
<dbReference type="GO" id="GO:0000166">
    <property type="term" value="F:nucleotide binding"/>
    <property type="evidence" value="ECO:0007669"/>
    <property type="project" value="InterPro"/>
</dbReference>
<dbReference type="GO" id="GO:0005737">
    <property type="term" value="C:cytoplasm"/>
    <property type="evidence" value="ECO:0007669"/>
    <property type="project" value="TreeGrafter"/>
</dbReference>
<organism evidence="4 5">
    <name type="scientific">Trichomonascus ciferrii</name>
    <dbReference type="NCBI Taxonomy" id="44093"/>
    <lineage>
        <taxon>Eukaryota</taxon>
        <taxon>Fungi</taxon>
        <taxon>Dikarya</taxon>
        <taxon>Ascomycota</taxon>
        <taxon>Saccharomycotina</taxon>
        <taxon>Dipodascomycetes</taxon>
        <taxon>Dipodascales</taxon>
        <taxon>Trichomonascaceae</taxon>
        <taxon>Trichomonascus</taxon>
        <taxon>Trichomonascus ciferrii complex</taxon>
    </lineage>
</organism>
<dbReference type="SUPFAM" id="SSF51735">
    <property type="entry name" value="NAD(P)-binding Rossmann-fold domains"/>
    <property type="match status" value="1"/>
</dbReference>
<dbReference type="AlphaFoldDB" id="A0A642VDE5"/>
<evidence type="ECO:0000313" key="5">
    <source>
        <dbReference type="Proteomes" id="UP000761534"/>
    </source>
</evidence>
<dbReference type="InterPro" id="IPR036291">
    <property type="entry name" value="NAD(P)-bd_dom_sf"/>
</dbReference>
<evidence type="ECO:0000259" key="2">
    <source>
        <dbReference type="Pfam" id="PF01408"/>
    </source>
</evidence>
<dbReference type="GO" id="GO:0016491">
    <property type="term" value="F:oxidoreductase activity"/>
    <property type="evidence" value="ECO:0007669"/>
    <property type="project" value="TreeGrafter"/>
</dbReference>
<comment type="similarity">
    <text evidence="1">Belongs to the Gfo/Idh/MocA family.</text>
</comment>
<feature type="domain" description="Gfo/Idh/MocA-like oxidoreductase N-terminal" evidence="2">
    <location>
        <begin position="4"/>
        <end position="127"/>
    </location>
</feature>
<evidence type="ECO:0008006" key="6">
    <source>
        <dbReference type="Google" id="ProtNLM"/>
    </source>
</evidence>
<accession>A0A642VDE5</accession>
<reference evidence="4" key="1">
    <citation type="journal article" date="2019" name="G3 (Bethesda)">
        <title>Genome Assemblies of Two Rare Opportunistic Yeast Pathogens: Diutina rugosa (syn. Candida rugosa) and Trichomonascus ciferrii (syn. Candida ciferrii).</title>
        <authorList>
            <person name="Mixao V."/>
            <person name="Saus E."/>
            <person name="Hansen A.P."/>
            <person name="Lass-Florl C."/>
            <person name="Gabaldon T."/>
        </authorList>
    </citation>
    <scope>NUCLEOTIDE SEQUENCE</scope>
    <source>
        <strain evidence="4">CBS 4856</strain>
    </source>
</reference>
<evidence type="ECO:0000256" key="1">
    <source>
        <dbReference type="ARBA" id="ARBA00010928"/>
    </source>
</evidence>
<dbReference type="PANTHER" id="PTHR42840">
    <property type="entry name" value="NAD(P)-BINDING ROSSMANN-FOLD SUPERFAMILY PROTEIN-RELATED"/>
    <property type="match status" value="1"/>
</dbReference>
<dbReference type="InterPro" id="IPR055170">
    <property type="entry name" value="GFO_IDH_MocA-like_dom"/>
</dbReference>
<dbReference type="OrthoDB" id="64915at2759"/>
<dbReference type="EMBL" id="SWFS01000036">
    <property type="protein sequence ID" value="KAA8917409.1"/>
    <property type="molecule type" value="Genomic_DNA"/>
</dbReference>
<keyword evidence="5" id="KW-1185">Reference proteome</keyword>
<dbReference type="Proteomes" id="UP000761534">
    <property type="component" value="Unassembled WGS sequence"/>
</dbReference>
<gene>
    <name evidence="4" type="ORF">TRICI_000432</name>
</gene>
<sequence>MSGIALIGGGLFIKNFHLPALLENEANIVAVYSRSTKSASSVVEEIEKHGSKQLASKVSVYSDEKKENLDELLKRDDVQGVLVALPILVQPDVVRKCLAAGKHVLCEKPIAKDFDEAKKLVEEYKSKYTNKGVIFSIAEQLRYDRASIKAREMVQSGKIGKLQAVHGRVWNAMTTDTDWYKTEWRQNAQFQGGFVLDAGVHAIATMRYVSNAEILETASFTSQTKEFLKPIDTVNAALKFSNDIYGTFSITFAAAKPWQEFVYSGSKGALTVVLEGFGTYHLTLEDGQGNVIDRATIEGKALYEENKAFLDAIQKGKNEKAASVEEAIADLAVIESFCSGGGRVKTL</sequence>
<dbReference type="PANTHER" id="PTHR42840:SF5">
    <property type="entry name" value="NAD(P)-BINDING ROSSMANN-FOLD SUPERFAMILY PROTEIN"/>
    <property type="match status" value="1"/>
</dbReference>
<proteinExistence type="inferred from homology"/>
<evidence type="ECO:0000259" key="3">
    <source>
        <dbReference type="Pfam" id="PF22725"/>
    </source>
</evidence>
<dbReference type="GO" id="GO:0006740">
    <property type="term" value="P:NADPH regeneration"/>
    <property type="evidence" value="ECO:0007669"/>
    <property type="project" value="TreeGrafter"/>
</dbReference>
<feature type="domain" description="GFO/IDH/MocA-like oxidoreductase" evidence="3">
    <location>
        <begin position="149"/>
        <end position="270"/>
    </location>
</feature>
<protein>
    <recommendedName>
        <fullName evidence="6">Gfo/Idh/MocA-like oxidoreductase N-terminal domain-containing protein</fullName>
    </recommendedName>
</protein>
<name>A0A642VDE5_9ASCO</name>
<dbReference type="InterPro" id="IPR000683">
    <property type="entry name" value="Gfo/Idh/MocA-like_OxRdtase_N"/>
</dbReference>
<dbReference type="SUPFAM" id="SSF55347">
    <property type="entry name" value="Glyceraldehyde-3-phosphate dehydrogenase-like, C-terminal domain"/>
    <property type="match status" value="1"/>
</dbReference>
<comment type="caution">
    <text evidence="4">The sequence shown here is derived from an EMBL/GenBank/DDBJ whole genome shotgun (WGS) entry which is preliminary data.</text>
</comment>
<dbReference type="VEuPathDB" id="FungiDB:TRICI_000432"/>
<evidence type="ECO:0000313" key="4">
    <source>
        <dbReference type="EMBL" id="KAA8917409.1"/>
    </source>
</evidence>
<dbReference type="Pfam" id="PF01408">
    <property type="entry name" value="GFO_IDH_MocA"/>
    <property type="match status" value="1"/>
</dbReference>
<dbReference type="Gene3D" id="3.40.50.720">
    <property type="entry name" value="NAD(P)-binding Rossmann-like Domain"/>
    <property type="match status" value="1"/>
</dbReference>